<evidence type="ECO:0000256" key="2">
    <source>
        <dbReference type="RuleBase" id="RU368122"/>
    </source>
</evidence>
<dbReference type="AlphaFoldDB" id="A0A8H3BPR3"/>
<keyword evidence="2" id="KW-0119">Carbohydrate metabolism</keyword>
<dbReference type="PANTHER" id="PTHR33353:SF11">
    <property type="entry name" value="GLYCOSYLHYDROLASE FAMILY 61-7 PROTEIN"/>
    <property type="match status" value="1"/>
</dbReference>
<comment type="function">
    <text evidence="2">Lytic polysaccharide monooxygenase (LMPO) that depolymerizes crystalline and amorphous polysaccharides via the oxidation of scissile alpha- or beta-(1-4)-glycosidic bonds, yielding C1 and/or C4 oxidation products. Catalysis by LPMOs requires the reduction of the active-site copper from Cu(II) to Cu(I) by a reducing agent and H(2)O(2) or O(2) as a cosubstrate.</text>
</comment>
<feature type="chain" id="PRO_5034757975" description="AA9 family lytic polysaccharide monooxygenase" evidence="3">
    <location>
        <begin position="19"/>
        <end position="569"/>
    </location>
</feature>
<dbReference type="GO" id="GO:0008810">
    <property type="term" value="F:cellulase activity"/>
    <property type="evidence" value="ECO:0007669"/>
    <property type="project" value="UniProtKB-UniRule"/>
</dbReference>
<keyword evidence="2" id="KW-0624">Polysaccharide degradation</keyword>
<dbReference type="CDD" id="cd21175">
    <property type="entry name" value="LPMO_AA9"/>
    <property type="match status" value="1"/>
</dbReference>
<dbReference type="InterPro" id="IPR005103">
    <property type="entry name" value="AA9_LPMO"/>
</dbReference>
<dbReference type="Gene3D" id="3.40.50.1820">
    <property type="entry name" value="alpha/beta hydrolase"/>
    <property type="match status" value="1"/>
</dbReference>
<dbReference type="InterPro" id="IPR049892">
    <property type="entry name" value="AA9"/>
</dbReference>
<organism evidence="6 7">
    <name type="scientific">Rhizoctonia solani</name>
    <dbReference type="NCBI Taxonomy" id="456999"/>
    <lineage>
        <taxon>Eukaryota</taxon>
        <taxon>Fungi</taxon>
        <taxon>Dikarya</taxon>
        <taxon>Basidiomycota</taxon>
        <taxon>Agaricomycotina</taxon>
        <taxon>Agaricomycetes</taxon>
        <taxon>Cantharellales</taxon>
        <taxon>Ceratobasidiaceae</taxon>
        <taxon>Rhizoctonia</taxon>
    </lineage>
</organism>
<dbReference type="Pfam" id="PF12146">
    <property type="entry name" value="Hydrolase_4"/>
    <property type="match status" value="1"/>
</dbReference>
<proteinExistence type="predicted"/>
<evidence type="ECO:0000313" key="6">
    <source>
        <dbReference type="EMBL" id="CAE6461105.1"/>
    </source>
</evidence>
<dbReference type="PANTHER" id="PTHR33353">
    <property type="entry name" value="PUTATIVE (AFU_ORTHOLOGUE AFUA_1G12560)-RELATED"/>
    <property type="match status" value="1"/>
</dbReference>
<sequence>MKLSIAVALALSTNGVFGHYIFNKLIFNGVTGEAFANIRPVASNSPVEDVSSTDIRCNVGGASGSGTTTATVAAGSTAGFVLDNTIYHPGPLAVYLGKAPTTATAWDGSGANWFKIYELGATFDPFAFIPMGQSTFNFTIPKTIPSGDYLLRIEQIGLHVAGAPQFYISCAQMTVTGGGSANPTKVSIPGYVTKDDPSLTVNIWYPTPTAYKVPGPTGVEVNIKQHRAGYSGFHATRATVSERRQDMTGYTEEWITAGDGMKLYTRRYLPASGEGVAKGKWGVSGVKAAILFVHGFIEHIGRYEHVFPRYSGADIAVLSYDQRGFGRSALDTANRSPSAKYGKTSWAEQHSDIQTMLNLLREGVSSQVPIFLMGHSMGGGLVLSFPTRPPIAPFVPKSETVLGLSGIIATSPLIRQASPAPKWKVAAGGLVSKLPFGSSITVPAEVNPKDLSHDPAVGVAYQADPYVVFEGTTKGVYDMITGGKELAEHDVTNWPPELPLLVIHGAGDKVCSCPASEKFVKEAPAKDKAFVPFEGGYHELHNETDGMQDKLFQTVSDWVDTHLAKAAKL</sequence>
<feature type="domain" description="Auxiliary Activity family 9 catalytic" evidence="4">
    <location>
        <begin position="19"/>
        <end position="211"/>
    </location>
</feature>
<dbReference type="GO" id="GO:0030245">
    <property type="term" value="P:cellulose catabolic process"/>
    <property type="evidence" value="ECO:0007669"/>
    <property type="project" value="UniProtKB-UniRule"/>
</dbReference>
<keyword evidence="3" id="KW-0732">Signal</keyword>
<dbReference type="Proteomes" id="UP000663850">
    <property type="component" value="Unassembled WGS sequence"/>
</dbReference>
<keyword evidence="1 2" id="KW-1015">Disulfide bond</keyword>
<comment type="subcellular location">
    <subcellularLocation>
        <location evidence="2">Secreted</location>
    </subcellularLocation>
</comment>
<comment type="domain">
    <text evidence="2">Has a modular structure: an endo-beta-1,4-glucanase catalytic module at the N-terminus, a linker rich in serines and threonines, and a C-terminal carbohydrate-binding module (CBM).</text>
</comment>
<reference evidence="6" key="1">
    <citation type="submission" date="2021-01" db="EMBL/GenBank/DDBJ databases">
        <authorList>
            <person name="Kaushik A."/>
        </authorList>
    </citation>
    <scope>NUCLEOTIDE SEQUENCE</scope>
    <source>
        <strain evidence="6">Type strain: AG8-Rh-89/</strain>
    </source>
</reference>
<dbReference type="EC" id="1.14.99.56" evidence="2"/>
<feature type="signal peptide" evidence="3">
    <location>
        <begin position="1"/>
        <end position="18"/>
    </location>
</feature>
<feature type="domain" description="Serine aminopeptidase S33" evidence="5">
    <location>
        <begin position="286"/>
        <end position="545"/>
    </location>
</feature>
<dbReference type="GO" id="GO:0030248">
    <property type="term" value="F:cellulose binding"/>
    <property type="evidence" value="ECO:0007669"/>
    <property type="project" value="UniProtKB-UniRule"/>
</dbReference>
<keyword evidence="2" id="KW-0964">Secreted</keyword>
<evidence type="ECO:0000259" key="4">
    <source>
        <dbReference type="Pfam" id="PF03443"/>
    </source>
</evidence>
<dbReference type="SUPFAM" id="SSF53474">
    <property type="entry name" value="alpha/beta-Hydrolases"/>
    <property type="match status" value="1"/>
</dbReference>
<name>A0A8H3BPR3_9AGAM</name>
<dbReference type="Pfam" id="PF03443">
    <property type="entry name" value="AA9"/>
    <property type="match status" value="1"/>
</dbReference>
<keyword evidence="2" id="KW-0136">Cellulose degradation</keyword>
<dbReference type="InterPro" id="IPR022742">
    <property type="entry name" value="Hydrolase_4"/>
</dbReference>
<accession>A0A8H3BPR3</accession>
<evidence type="ECO:0000259" key="5">
    <source>
        <dbReference type="Pfam" id="PF12146"/>
    </source>
</evidence>
<evidence type="ECO:0000256" key="1">
    <source>
        <dbReference type="ARBA" id="ARBA00023157"/>
    </source>
</evidence>
<gene>
    <name evidence="6" type="ORF">RDB_LOCUS51550</name>
</gene>
<evidence type="ECO:0000256" key="3">
    <source>
        <dbReference type="SAM" id="SignalP"/>
    </source>
</evidence>
<evidence type="ECO:0000313" key="7">
    <source>
        <dbReference type="Proteomes" id="UP000663850"/>
    </source>
</evidence>
<comment type="catalytic activity">
    <reaction evidence="2">
        <text>[(1-&gt;4)-beta-D-glucosyl]n+m + reduced acceptor + O2 = 4-dehydro-beta-D-glucosyl-[(1-&gt;4)-beta-D-glucosyl]n-1 + [(1-&gt;4)-beta-D-glucosyl]m + acceptor + H2O.</text>
        <dbReference type="EC" id="1.14.99.56"/>
    </reaction>
</comment>
<comment type="caution">
    <text evidence="6">The sequence shown here is derived from an EMBL/GenBank/DDBJ whole genome shotgun (WGS) entry which is preliminary data.</text>
</comment>
<dbReference type="Gene3D" id="2.70.50.70">
    <property type="match status" value="1"/>
</dbReference>
<dbReference type="EMBL" id="CAJMWZ010002725">
    <property type="protein sequence ID" value="CAE6461105.1"/>
    <property type="molecule type" value="Genomic_DNA"/>
</dbReference>
<protein>
    <recommendedName>
        <fullName evidence="2">AA9 family lytic polysaccharide monooxygenase</fullName>
        <ecNumber evidence="2">1.14.99.56</ecNumber>
    </recommendedName>
    <alternativeName>
        <fullName evidence="2">Endo-beta-1,4-glucanase</fullName>
    </alternativeName>
    <alternativeName>
        <fullName evidence="2">Glycosyl hydrolase 61 family protein</fullName>
    </alternativeName>
</protein>
<dbReference type="GO" id="GO:0005576">
    <property type="term" value="C:extracellular region"/>
    <property type="evidence" value="ECO:0007669"/>
    <property type="project" value="UniProtKB-SubCell"/>
</dbReference>
<dbReference type="InterPro" id="IPR029058">
    <property type="entry name" value="AB_hydrolase_fold"/>
</dbReference>